<keyword evidence="2 5" id="KW-0812">Transmembrane</keyword>
<dbReference type="InterPro" id="IPR037185">
    <property type="entry name" value="EmrE-like"/>
</dbReference>
<accession>A0ABW5IGI8</accession>
<feature type="transmembrane region" description="Helical" evidence="5">
    <location>
        <begin position="255"/>
        <end position="272"/>
    </location>
</feature>
<feature type="transmembrane region" description="Helical" evidence="5">
    <location>
        <begin position="230"/>
        <end position="249"/>
    </location>
</feature>
<dbReference type="Pfam" id="PF00892">
    <property type="entry name" value="EamA"/>
    <property type="match status" value="2"/>
</dbReference>
<feature type="domain" description="EamA" evidence="6">
    <location>
        <begin position="4"/>
        <end position="132"/>
    </location>
</feature>
<dbReference type="RefSeq" id="WP_377503227.1">
    <property type="nucleotide sequence ID" value="NZ_JBHULU010000003.1"/>
</dbReference>
<evidence type="ECO:0000256" key="4">
    <source>
        <dbReference type="ARBA" id="ARBA00023136"/>
    </source>
</evidence>
<feature type="transmembrane region" description="Helical" evidence="5">
    <location>
        <begin position="173"/>
        <end position="191"/>
    </location>
</feature>
<evidence type="ECO:0000313" key="7">
    <source>
        <dbReference type="EMBL" id="MFD2512776.1"/>
    </source>
</evidence>
<feature type="transmembrane region" description="Helical" evidence="5">
    <location>
        <begin position="117"/>
        <end position="135"/>
    </location>
</feature>
<comment type="caution">
    <text evidence="7">The sequence shown here is derived from an EMBL/GenBank/DDBJ whole genome shotgun (WGS) entry which is preliminary data.</text>
</comment>
<keyword evidence="4 5" id="KW-0472">Membrane</keyword>
<keyword evidence="3 5" id="KW-1133">Transmembrane helix</keyword>
<dbReference type="Proteomes" id="UP001597544">
    <property type="component" value="Unassembled WGS sequence"/>
</dbReference>
<dbReference type="InterPro" id="IPR000620">
    <property type="entry name" value="EamA_dom"/>
</dbReference>
<evidence type="ECO:0000256" key="3">
    <source>
        <dbReference type="ARBA" id="ARBA00022989"/>
    </source>
</evidence>
<dbReference type="PANTHER" id="PTHR22911">
    <property type="entry name" value="ACYL-MALONYL CONDENSING ENZYME-RELATED"/>
    <property type="match status" value="1"/>
</dbReference>
<dbReference type="PANTHER" id="PTHR22911:SF6">
    <property type="entry name" value="SOLUTE CARRIER FAMILY 35 MEMBER G1"/>
    <property type="match status" value="1"/>
</dbReference>
<feature type="transmembrane region" description="Helical" evidence="5">
    <location>
        <begin position="7"/>
        <end position="23"/>
    </location>
</feature>
<comment type="subcellular location">
    <subcellularLocation>
        <location evidence="1">Membrane</location>
        <topology evidence="1">Multi-pass membrane protein</topology>
    </subcellularLocation>
</comment>
<feature type="transmembrane region" description="Helical" evidence="5">
    <location>
        <begin position="197"/>
        <end position="218"/>
    </location>
</feature>
<proteinExistence type="predicted"/>
<dbReference type="SUPFAM" id="SSF103481">
    <property type="entry name" value="Multidrug resistance efflux transporter EmrE"/>
    <property type="match status" value="2"/>
</dbReference>
<dbReference type="Gene3D" id="1.10.3730.20">
    <property type="match status" value="2"/>
</dbReference>
<evidence type="ECO:0000256" key="2">
    <source>
        <dbReference type="ARBA" id="ARBA00022692"/>
    </source>
</evidence>
<feature type="domain" description="EamA" evidence="6">
    <location>
        <begin position="144"/>
        <end position="272"/>
    </location>
</feature>
<feature type="transmembrane region" description="Helical" evidence="5">
    <location>
        <begin position="141"/>
        <end position="161"/>
    </location>
</feature>
<sequence length="294" mass="33187">MLSKGVRYMLLATFFFSMMNVLVKQVSHIPAVEVILFRSGVSLVMSWVMLKRQNVSVWGTHHGLLITRGVTGAMALILFFITLQNIPLATAVTIQYLSPIFTTILGVFIVKEKVKPWQWVFFLISFSGILVIEGVDARISPLYLALGLGSALFAGIAYNMIRRLNTREHPLVIVFYFPLVALPVTGLYSLFNWVQPVGWDWVMLIAIGVLTQLAQYYMTMSYQSEELSKVANLNYIGIIYALIFGFVFFGELFSVWSYVGMALVLVGVVLNIRYKSRITKQEALATMPSEKINR</sequence>
<protein>
    <submittedName>
        <fullName evidence="7">DMT family transporter</fullName>
    </submittedName>
</protein>
<reference evidence="8" key="1">
    <citation type="journal article" date="2019" name="Int. J. Syst. Evol. Microbiol.">
        <title>The Global Catalogue of Microorganisms (GCM) 10K type strain sequencing project: providing services to taxonomists for standard genome sequencing and annotation.</title>
        <authorList>
            <consortium name="The Broad Institute Genomics Platform"/>
            <consortium name="The Broad Institute Genome Sequencing Center for Infectious Disease"/>
            <person name="Wu L."/>
            <person name="Ma J."/>
        </authorList>
    </citation>
    <scope>NUCLEOTIDE SEQUENCE [LARGE SCALE GENOMIC DNA]</scope>
    <source>
        <strain evidence="8">KCTC 42498</strain>
    </source>
</reference>
<organism evidence="7 8">
    <name type="scientific">Pontibacter locisalis</name>
    <dbReference type="NCBI Taxonomy" id="1719035"/>
    <lineage>
        <taxon>Bacteria</taxon>
        <taxon>Pseudomonadati</taxon>
        <taxon>Bacteroidota</taxon>
        <taxon>Cytophagia</taxon>
        <taxon>Cytophagales</taxon>
        <taxon>Hymenobacteraceae</taxon>
        <taxon>Pontibacter</taxon>
    </lineage>
</organism>
<keyword evidence="8" id="KW-1185">Reference proteome</keyword>
<dbReference type="EMBL" id="JBHULU010000003">
    <property type="protein sequence ID" value="MFD2512776.1"/>
    <property type="molecule type" value="Genomic_DNA"/>
</dbReference>
<feature type="transmembrane region" description="Helical" evidence="5">
    <location>
        <begin position="88"/>
        <end position="110"/>
    </location>
</feature>
<feature type="transmembrane region" description="Helical" evidence="5">
    <location>
        <begin position="62"/>
        <end position="82"/>
    </location>
</feature>
<evidence type="ECO:0000259" key="6">
    <source>
        <dbReference type="Pfam" id="PF00892"/>
    </source>
</evidence>
<evidence type="ECO:0000256" key="1">
    <source>
        <dbReference type="ARBA" id="ARBA00004141"/>
    </source>
</evidence>
<gene>
    <name evidence="7" type="ORF">ACFSRY_02750</name>
</gene>
<evidence type="ECO:0000256" key="5">
    <source>
        <dbReference type="SAM" id="Phobius"/>
    </source>
</evidence>
<feature type="transmembrane region" description="Helical" evidence="5">
    <location>
        <begin position="29"/>
        <end position="50"/>
    </location>
</feature>
<evidence type="ECO:0000313" key="8">
    <source>
        <dbReference type="Proteomes" id="UP001597544"/>
    </source>
</evidence>
<name>A0ABW5IGI8_9BACT</name>